<evidence type="ECO:0000256" key="6">
    <source>
        <dbReference type="SAM" id="Phobius"/>
    </source>
</evidence>
<gene>
    <name evidence="7" type="ORF">FJM51_15765</name>
</gene>
<dbReference type="PANTHER" id="PTHR30250">
    <property type="entry name" value="PST FAMILY PREDICTED COLANIC ACID TRANSPORTER"/>
    <property type="match status" value="1"/>
</dbReference>
<comment type="caution">
    <text evidence="7">The sequence shown here is derived from an EMBL/GenBank/DDBJ whole genome shotgun (WGS) entry which is preliminary data.</text>
</comment>
<evidence type="ECO:0000256" key="4">
    <source>
        <dbReference type="ARBA" id="ARBA00022989"/>
    </source>
</evidence>
<keyword evidence="2" id="KW-1003">Cell membrane</keyword>
<dbReference type="OrthoDB" id="9800982at2"/>
<feature type="transmembrane region" description="Helical" evidence="6">
    <location>
        <begin position="183"/>
        <end position="201"/>
    </location>
</feature>
<feature type="transmembrane region" description="Helical" evidence="6">
    <location>
        <begin position="158"/>
        <end position="177"/>
    </location>
</feature>
<feature type="transmembrane region" description="Helical" evidence="6">
    <location>
        <begin position="120"/>
        <end position="138"/>
    </location>
</feature>
<name>A0A501WIC6_9RHOB</name>
<evidence type="ECO:0000256" key="2">
    <source>
        <dbReference type="ARBA" id="ARBA00022475"/>
    </source>
</evidence>
<protein>
    <submittedName>
        <fullName evidence="7">Lipopolysaccharide biosynthesis protein</fullName>
    </submittedName>
</protein>
<feature type="transmembrane region" description="Helical" evidence="6">
    <location>
        <begin position="228"/>
        <end position="250"/>
    </location>
</feature>
<evidence type="ECO:0000256" key="1">
    <source>
        <dbReference type="ARBA" id="ARBA00004651"/>
    </source>
</evidence>
<feature type="transmembrane region" description="Helical" evidence="6">
    <location>
        <begin position="389"/>
        <end position="409"/>
    </location>
</feature>
<keyword evidence="4 6" id="KW-1133">Transmembrane helix</keyword>
<dbReference type="AlphaFoldDB" id="A0A501WIC6"/>
<organism evidence="7 8">
    <name type="scientific">Amaricoccus solimangrovi</name>
    <dbReference type="NCBI Taxonomy" id="2589815"/>
    <lineage>
        <taxon>Bacteria</taxon>
        <taxon>Pseudomonadati</taxon>
        <taxon>Pseudomonadota</taxon>
        <taxon>Alphaproteobacteria</taxon>
        <taxon>Rhodobacterales</taxon>
        <taxon>Paracoccaceae</taxon>
        <taxon>Amaricoccus</taxon>
    </lineage>
</organism>
<dbReference type="InterPro" id="IPR050833">
    <property type="entry name" value="Poly_Biosynth_Transport"/>
</dbReference>
<evidence type="ECO:0000256" key="5">
    <source>
        <dbReference type="ARBA" id="ARBA00023136"/>
    </source>
</evidence>
<feature type="transmembrane region" description="Helical" evidence="6">
    <location>
        <begin position="256"/>
        <end position="280"/>
    </location>
</feature>
<evidence type="ECO:0000313" key="7">
    <source>
        <dbReference type="EMBL" id="TPE49128.1"/>
    </source>
</evidence>
<proteinExistence type="predicted"/>
<comment type="subcellular location">
    <subcellularLocation>
        <location evidence="1">Cell membrane</location>
        <topology evidence="1">Multi-pass membrane protein</topology>
    </subcellularLocation>
</comment>
<dbReference type="RefSeq" id="WP_140455101.1">
    <property type="nucleotide sequence ID" value="NZ_VFRP01000017.1"/>
</dbReference>
<feature type="transmembrane region" description="Helical" evidence="6">
    <location>
        <begin position="365"/>
        <end position="383"/>
    </location>
</feature>
<feature type="transmembrane region" description="Helical" evidence="6">
    <location>
        <begin position="20"/>
        <end position="42"/>
    </location>
</feature>
<keyword evidence="5 6" id="KW-0472">Membrane</keyword>
<dbReference type="EMBL" id="VFRP01000017">
    <property type="protein sequence ID" value="TPE49128.1"/>
    <property type="molecule type" value="Genomic_DNA"/>
</dbReference>
<sequence length="432" mass="45823">MTASDMTVEPARRLWQGAGLVMGIKLVGAFLTYVMFAALARAMTHTEYGLFSTAFSLATLTSQIALLGQAQLVLREMPRFDGRQLETEGRAFLRLSYLRTLAGTLLIVAGLVAARWMGANVAPLSVGALILAMTLAELQQNALRGRGYVLAAFGARDVLWRLAVVVIAGAAVLGWLPPLSSDGAVWMTAVTLIALVLLFSVTDSPTCVWKRAWSRLPRGTHLKASLSFWINAVIGVGLPNIATIAVGAMLSVEDAALFFAATKTAQAMQFLPTAMILVGAPQVSRAFHRGDMGEIQRIARMISVFVLLVVACITVALLGFGSRVLEAFGPGFAAGYPVLLILVAGYSVSSLCGPTNALMSLSGNAGTLNKALLCSNLIAIALIPLAAWLFGAIGVAVCFAGSVAGWNLWIRSWIRKHMKVESSVFSLLASPR</sequence>
<feature type="transmembrane region" description="Helical" evidence="6">
    <location>
        <begin position="95"/>
        <end position="114"/>
    </location>
</feature>
<accession>A0A501WIC6</accession>
<keyword evidence="3 6" id="KW-0812">Transmembrane</keyword>
<keyword evidence="8" id="KW-1185">Reference proteome</keyword>
<evidence type="ECO:0000256" key="3">
    <source>
        <dbReference type="ARBA" id="ARBA00022692"/>
    </source>
</evidence>
<evidence type="ECO:0000313" key="8">
    <source>
        <dbReference type="Proteomes" id="UP000319255"/>
    </source>
</evidence>
<dbReference type="GO" id="GO:0005886">
    <property type="term" value="C:plasma membrane"/>
    <property type="evidence" value="ECO:0007669"/>
    <property type="project" value="UniProtKB-SubCell"/>
</dbReference>
<feature type="transmembrane region" description="Helical" evidence="6">
    <location>
        <begin position="48"/>
        <end position="74"/>
    </location>
</feature>
<feature type="transmembrane region" description="Helical" evidence="6">
    <location>
        <begin position="333"/>
        <end position="353"/>
    </location>
</feature>
<dbReference type="Proteomes" id="UP000319255">
    <property type="component" value="Unassembled WGS sequence"/>
</dbReference>
<dbReference type="PANTHER" id="PTHR30250:SF11">
    <property type="entry name" value="O-ANTIGEN TRANSPORTER-RELATED"/>
    <property type="match status" value="1"/>
</dbReference>
<feature type="transmembrane region" description="Helical" evidence="6">
    <location>
        <begin position="301"/>
        <end position="321"/>
    </location>
</feature>
<reference evidence="7 8" key="1">
    <citation type="submission" date="2019-06" db="EMBL/GenBank/DDBJ databases">
        <title>A novel bacterium of genus Amaricoccus, isolated from marine sediment.</title>
        <authorList>
            <person name="Huang H."/>
            <person name="Mo K."/>
            <person name="Hu Y."/>
        </authorList>
    </citation>
    <scope>NUCLEOTIDE SEQUENCE [LARGE SCALE GENOMIC DNA]</scope>
    <source>
        <strain evidence="7 8">HB172011</strain>
    </source>
</reference>